<dbReference type="CDD" id="cd22928">
    <property type="entry name" value="HFD_POLE3_DPB4"/>
    <property type="match status" value="1"/>
</dbReference>
<feature type="compositionally biased region" description="Polar residues" evidence="4">
    <location>
        <begin position="113"/>
        <end position="134"/>
    </location>
</feature>
<evidence type="ECO:0000313" key="6">
    <source>
        <dbReference type="EMBL" id="OAF66518.1"/>
    </source>
</evidence>
<evidence type="ECO:0000256" key="2">
    <source>
        <dbReference type="ARBA" id="ARBA00023242"/>
    </source>
</evidence>
<gene>
    <name evidence="6" type="ORF">A3Q56_05754</name>
</gene>
<dbReference type="OrthoDB" id="1707486at2759"/>
<comment type="caution">
    <text evidence="6">The sequence shown here is derived from an EMBL/GenBank/DDBJ whole genome shotgun (WGS) entry which is preliminary data.</text>
</comment>
<dbReference type="EMBL" id="LWCA01000909">
    <property type="protein sequence ID" value="OAF66518.1"/>
    <property type="molecule type" value="Genomic_DNA"/>
</dbReference>
<dbReference type="Gene3D" id="1.10.20.10">
    <property type="entry name" value="Histone, subunit A"/>
    <property type="match status" value="1"/>
</dbReference>
<dbReference type="GO" id="GO:0031507">
    <property type="term" value="P:heterochromatin formation"/>
    <property type="evidence" value="ECO:0007669"/>
    <property type="project" value="TreeGrafter"/>
</dbReference>
<dbReference type="GO" id="GO:0006272">
    <property type="term" value="P:leading strand elongation"/>
    <property type="evidence" value="ECO:0007669"/>
    <property type="project" value="TreeGrafter"/>
</dbReference>
<proteinExistence type="predicted"/>
<organism evidence="6 7">
    <name type="scientific">Intoshia linei</name>
    <dbReference type="NCBI Taxonomy" id="1819745"/>
    <lineage>
        <taxon>Eukaryota</taxon>
        <taxon>Metazoa</taxon>
        <taxon>Spiralia</taxon>
        <taxon>Lophotrochozoa</taxon>
        <taxon>Mesozoa</taxon>
        <taxon>Orthonectida</taxon>
        <taxon>Rhopaluridae</taxon>
        <taxon>Intoshia</taxon>
    </lineage>
</organism>
<evidence type="ECO:0000313" key="7">
    <source>
        <dbReference type="Proteomes" id="UP000078046"/>
    </source>
</evidence>
<keyword evidence="7" id="KW-1185">Reference proteome</keyword>
<feature type="region of interest" description="Disordered" evidence="4">
    <location>
        <begin position="93"/>
        <end position="134"/>
    </location>
</feature>
<sequence length="134" mass="15011">MAEKPEDLNLPQACVNRIIKEAIPPNVHVSKEVKTVISKAASVFVLYTTACANNLAISNKRKTLLAKDIIEAMNGMNFSTFVPELETSLKVFRDQQKRKKDNIKEKKNNEMNAISNSNPIEDNIVETNGESIHE</sequence>
<reference evidence="6 7" key="1">
    <citation type="submission" date="2016-04" db="EMBL/GenBank/DDBJ databases">
        <title>The genome of Intoshia linei affirms orthonectids as highly simplified spiralians.</title>
        <authorList>
            <person name="Mikhailov K.V."/>
            <person name="Slusarev G.S."/>
            <person name="Nikitin M.A."/>
            <person name="Logacheva M.D."/>
            <person name="Penin A."/>
            <person name="Aleoshin V."/>
            <person name="Panchin Y.V."/>
        </authorList>
    </citation>
    <scope>NUCLEOTIDE SEQUENCE [LARGE SCALE GENOMIC DNA]</scope>
    <source>
        <strain evidence="6">Intl2013</strain>
        <tissue evidence="6">Whole animal</tissue>
    </source>
</reference>
<dbReference type="PANTHER" id="PTHR46172:SF1">
    <property type="entry name" value="DNA POLYMERASE EPSILON SUBUNIT 3"/>
    <property type="match status" value="1"/>
</dbReference>
<dbReference type="GO" id="GO:0008622">
    <property type="term" value="C:epsilon DNA polymerase complex"/>
    <property type="evidence" value="ECO:0007669"/>
    <property type="project" value="TreeGrafter"/>
</dbReference>
<keyword evidence="2" id="KW-0539">Nucleus</keyword>
<dbReference type="Pfam" id="PF00808">
    <property type="entry name" value="CBFD_NFYB_HMF"/>
    <property type="match status" value="1"/>
</dbReference>
<dbReference type="InterPro" id="IPR009072">
    <property type="entry name" value="Histone-fold"/>
</dbReference>
<evidence type="ECO:0000256" key="3">
    <source>
        <dbReference type="ARBA" id="ARBA00039793"/>
    </source>
</evidence>
<dbReference type="InterPro" id="IPR051377">
    <property type="entry name" value="DNA_Pol-Epsilon_Subunit"/>
</dbReference>
<name>A0A177AWW4_9BILA</name>
<dbReference type="GO" id="GO:0008623">
    <property type="term" value="C:CHRAC"/>
    <property type="evidence" value="ECO:0007669"/>
    <property type="project" value="TreeGrafter"/>
</dbReference>
<dbReference type="GO" id="GO:0031490">
    <property type="term" value="F:chromatin DNA binding"/>
    <property type="evidence" value="ECO:0007669"/>
    <property type="project" value="TreeGrafter"/>
</dbReference>
<dbReference type="PANTHER" id="PTHR46172">
    <property type="entry name" value="DNA POLYMERASE EPSILON SUBUNIT 3"/>
    <property type="match status" value="1"/>
</dbReference>
<accession>A0A177AWW4</accession>
<dbReference type="GO" id="GO:0046982">
    <property type="term" value="F:protein heterodimerization activity"/>
    <property type="evidence" value="ECO:0007669"/>
    <property type="project" value="InterPro"/>
</dbReference>
<evidence type="ECO:0000256" key="1">
    <source>
        <dbReference type="ARBA" id="ARBA00004123"/>
    </source>
</evidence>
<feature type="domain" description="Transcription factor CBF/NF-Y/archaeal histone" evidence="5">
    <location>
        <begin position="9"/>
        <end position="73"/>
    </location>
</feature>
<evidence type="ECO:0000259" key="5">
    <source>
        <dbReference type="Pfam" id="PF00808"/>
    </source>
</evidence>
<dbReference type="GO" id="GO:0006974">
    <property type="term" value="P:DNA damage response"/>
    <property type="evidence" value="ECO:0007669"/>
    <property type="project" value="TreeGrafter"/>
</dbReference>
<dbReference type="AlphaFoldDB" id="A0A177AWW4"/>
<dbReference type="SUPFAM" id="SSF47113">
    <property type="entry name" value="Histone-fold"/>
    <property type="match status" value="1"/>
</dbReference>
<evidence type="ECO:0000256" key="4">
    <source>
        <dbReference type="SAM" id="MobiDB-lite"/>
    </source>
</evidence>
<comment type="subcellular location">
    <subcellularLocation>
        <location evidence="1">Nucleus</location>
    </subcellularLocation>
</comment>
<dbReference type="InterPro" id="IPR003958">
    <property type="entry name" value="CBFA_NFYB_domain"/>
</dbReference>
<protein>
    <recommendedName>
        <fullName evidence="3">DNA polymerase epsilon subunit 3</fullName>
    </recommendedName>
</protein>
<dbReference type="Proteomes" id="UP000078046">
    <property type="component" value="Unassembled WGS sequence"/>
</dbReference>